<comment type="cofactor">
    <cofactor evidence="1">
        <name>Fe cation</name>
        <dbReference type="ChEBI" id="CHEBI:24875"/>
    </cofactor>
</comment>
<protein>
    <submittedName>
        <fullName evidence="2">Ribonucleoside-diphosphate reductase</fullName>
    </submittedName>
</protein>
<dbReference type="GO" id="GO:0016491">
    <property type="term" value="F:oxidoreductase activity"/>
    <property type="evidence" value="ECO:0007669"/>
    <property type="project" value="InterPro"/>
</dbReference>
<dbReference type="InterPro" id="IPR012348">
    <property type="entry name" value="RNR-like"/>
</dbReference>
<dbReference type="GO" id="GO:0009263">
    <property type="term" value="P:deoxyribonucleotide biosynthetic process"/>
    <property type="evidence" value="ECO:0007669"/>
    <property type="project" value="InterPro"/>
</dbReference>
<sequence>MTDYTAADWSKHEDDFTQMFYNQNTKQFWLPEEISLQGDLLAWRMLGEKERDTY</sequence>
<feature type="non-terminal residue" evidence="2">
    <location>
        <position position="54"/>
    </location>
</feature>
<dbReference type="Pfam" id="PF00268">
    <property type="entry name" value="Ribonuc_red_sm"/>
    <property type="match status" value="1"/>
</dbReference>
<dbReference type="InterPro" id="IPR000358">
    <property type="entry name" value="RNR_small_fam"/>
</dbReference>
<evidence type="ECO:0000256" key="1">
    <source>
        <dbReference type="ARBA" id="ARBA00001962"/>
    </source>
</evidence>
<comment type="caution">
    <text evidence="2">The sequence shown here is derived from an EMBL/GenBank/DDBJ whole genome shotgun (WGS) entry which is preliminary data.</text>
</comment>
<dbReference type="Gene3D" id="1.10.620.20">
    <property type="entry name" value="Ribonucleotide Reductase, subunit A"/>
    <property type="match status" value="1"/>
</dbReference>
<gene>
    <name evidence="2" type="ORF">CEY02_19220</name>
</gene>
<dbReference type="AlphaFoldDB" id="A0A2A5IMM1"/>
<accession>A0A2A5IMM1</accession>
<dbReference type="Proteomes" id="UP000228754">
    <property type="component" value="Unassembled WGS sequence"/>
</dbReference>
<organism evidence="2 3">
    <name type="scientific">Bacillus pumilus</name>
    <name type="common">Bacillus mesentericus</name>
    <dbReference type="NCBI Taxonomy" id="1408"/>
    <lineage>
        <taxon>Bacteria</taxon>
        <taxon>Bacillati</taxon>
        <taxon>Bacillota</taxon>
        <taxon>Bacilli</taxon>
        <taxon>Bacillales</taxon>
        <taxon>Bacillaceae</taxon>
        <taxon>Bacillus</taxon>
    </lineage>
</organism>
<reference evidence="2 3" key="1">
    <citation type="submission" date="2017-06" db="EMBL/GenBank/DDBJ databases">
        <title>Draft Genome Sequence of Bacillus sp Strain 36R Isolated from saline sediment at Atanasia, Sonora, Mexico.</title>
        <authorList>
            <person name="Sanchez Diaz R."/>
            <person name="Quiroz Macias M.E."/>
            <person name="Ibarra Gamez J.C."/>
            <person name="Enciso Ibarra J."/>
            <person name="Gomez Gil B."/>
            <person name="Galaviz Silva L."/>
        </authorList>
    </citation>
    <scope>NUCLEOTIDE SEQUENCE [LARGE SCALE GENOMIC DNA]</scope>
    <source>
        <strain evidence="2 3">36R_ATNSAL</strain>
    </source>
</reference>
<dbReference type="InterPro" id="IPR009078">
    <property type="entry name" value="Ferritin-like_SF"/>
</dbReference>
<dbReference type="SUPFAM" id="SSF47240">
    <property type="entry name" value="Ferritin-like"/>
    <property type="match status" value="1"/>
</dbReference>
<evidence type="ECO:0000313" key="2">
    <source>
        <dbReference type="EMBL" id="PCK18332.1"/>
    </source>
</evidence>
<dbReference type="EMBL" id="NKHG01000119">
    <property type="protein sequence ID" value="PCK18332.1"/>
    <property type="molecule type" value="Genomic_DNA"/>
</dbReference>
<evidence type="ECO:0000313" key="3">
    <source>
        <dbReference type="Proteomes" id="UP000228754"/>
    </source>
</evidence>
<proteinExistence type="predicted"/>
<name>A0A2A5IMM1_BACPU</name>